<name>A0A0U4EE04_9BACI</name>
<dbReference type="Pfam" id="PF11553">
    <property type="entry name" value="DUF3231"/>
    <property type="match status" value="2"/>
</dbReference>
<dbReference type="InterPro" id="IPR021617">
    <property type="entry name" value="DUF3231"/>
</dbReference>
<gene>
    <name evidence="1" type="ORF">AOX59_09205</name>
</gene>
<dbReference type="Proteomes" id="UP000050331">
    <property type="component" value="Chromosome"/>
</dbReference>
<evidence type="ECO:0000313" key="2">
    <source>
        <dbReference type="Proteomes" id="UP000050331"/>
    </source>
</evidence>
<evidence type="ECO:0000313" key="1">
    <source>
        <dbReference type="EMBL" id="ALX48777.1"/>
    </source>
</evidence>
<dbReference type="InterPro" id="IPR012347">
    <property type="entry name" value="Ferritin-like"/>
</dbReference>
<reference evidence="1 2" key="1">
    <citation type="submission" date="2016-01" db="EMBL/GenBank/DDBJ databases">
        <title>Complete genome sequence of strain Lentibacillus amyloliquefaciens LAM0015T isolated from saline sediment.</title>
        <authorList>
            <person name="Wang J.-L."/>
            <person name="He M.-X."/>
        </authorList>
    </citation>
    <scope>NUCLEOTIDE SEQUENCE [LARGE SCALE GENOMIC DNA]</scope>
    <source>
        <strain evidence="1 2">LAM0015</strain>
    </source>
</reference>
<dbReference type="OrthoDB" id="1675670at2"/>
<keyword evidence="2" id="KW-1185">Reference proteome</keyword>
<dbReference type="EMBL" id="CP013862">
    <property type="protein sequence ID" value="ALX48777.1"/>
    <property type="molecule type" value="Genomic_DNA"/>
</dbReference>
<sequence length="337" mass="37798">MMKNIPLSSTELGNLWQAYQEKSMALHVLERFIKNSNDEQIQAILQSAQDIETKNTNAIKAVFQNEGVAIPVAFTEKDVDNNAPRLFDDNFHLMFVRLYGKILIGLYALHSGMSYREDIYNLYHDFTSDSQRIYNEATQCLLKKGVLVRPPSVPMPKEVEFVKDTSYTGGLNPFGKKRVLNTVEIGLVYQALEANITGTQLMAGFAQVAENPDVKQYFQRGKELAEKQVSIMSDFLVKSDLQAPSTWTGIVSDSTVSPFSDKLMMYMTNLLSMFGMGNNSVGAAFSFRSDLLLQMGKILANTFDFAKDGGKIIIKHGWMEEPPQAADRTKLSRGQNK</sequence>
<dbReference type="AlphaFoldDB" id="A0A0U4EE04"/>
<accession>A0A0U4EE04</accession>
<dbReference type="KEGG" id="lao:AOX59_09205"/>
<dbReference type="STRING" id="1472767.AOX59_09205"/>
<dbReference type="Gene3D" id="1.20.1260.10">
    <property type="match status" value="2"/>
</dbReference>
<proteinExistence type="predicted"/>
<protein>
    <submittedName>
        <fullName evidence="1">Uncharacterized protein</fullName>
    </submittedName>
</protein>
<organism evidence="1 2">
    <name type="scientific">Lentibacillus amyloliquefaciens</name>
    <dbReference type="NCBI Taxonomy" id="1472767"/>
    <lineage>
        <taxon>Bacteria</taxon>
        <taxon>Bacillati</taxon>
        <taxon>Bacillota</taxon>
        <taxon>Bacilli</taxon>
        <taxon>Bacillales</taxon>
        <taxon>Bacillaceae</taxon>
        <taxon>Lentibacillus</taxon>
    </lineage>
</organism>
<dbReference type="RefSeq" id="WP_068444933.1">
    <property type="nucleotide sequence ID" value="NZ_CP013862.1"/>
</dbReference>